<evidence type="ECO:0000256" key="1">
    <source>
        <dbReference type="ARBA" id="ARBA00022723"/>
    </source>
</evidence>
<dbReference type="AlphaFoldDB" id="A0A553IJ58"/>
<evidence type="ECO:0000313" key="5">
    <source>
        <dbReference type="EMBL" id="TRY00261.1"/>
    </source>
</evidence>
<dbReference type="GO" id="GO:0046872">
    <property type="term" value="F:metal ion binding"/>
    <property type="evidence" value="ECO:0007669"/>
    <property type="project" value="UniProtKB-KW"/>
</dbReference>
<evidence type="ECO:0000256" key="3">
    <source>
        <dbReference type="ARBA" id="ARBA00022842"/>
    </source>
</evidence>
<dbReference type="InterPro" id="IPR016882">
    <property type="entry name" value="SA1684"/>
</dbReference>
<evidence type="ECO:0000259" key="4">
    <source>
        <dbReference type="Pfam" id="PF04167"/>
    </source>
</evidence>
<dbReference type="InterPro" id="IPR007295">
    <property type="entry name" value="DUF402"/>
</dbReference>
<organism evidence="5 6">
    <name type="scientific">Acholeplasma laidlawii</name>
    <dbReference type="NCBI Taxonomy" id="2148"/>
    <lineage>
        <taxon>Bacteria</taxon>
        <taxon>Bacillati</taxon>
        <taxon>Mycoplasmatota</taxon>
        <taxon>Mollicutes</taxon>
        <taxon>Acholeplasmatales</taxon>
        <taxon>Acholeplasmataceae</taxon>
        <taxon>Acholeplasma</taxon>
    </lineage>
</organism>
<dbReference type="NCBIfam" id="NF010183">
    <property type="entry name" value="PRK13662.1"/>
    <property type="match status" value="1"/>
</dbReference>
<dbReference type="Proteomes" id="UP000315938">
    <property type="component" value="Unassembled WGS sequence"/>
</dbReference>
<feature type="domain" description="DUF402" evidence="4">
    <location>
        <begin position="17"/>
        <end position="154"/>
    </location>
</feature>
<keyword evidence="1" id="KW-0479">Metal-binding</keyword>
<dbReference type="RefSeq" id="WP_012242242.1">
    <property type="nucleotide sequence ID" value="NZ_CP103951.1"/>
</dbReference>
<keyword evidence="3" id="KW-0460">Magnesium</keyword>
<dbReference type="InterPro" id="IPR035930">
    <property type="entry name" value="FomD-like_sf"/>
</dbReference>
<dbReference type="PANTHER" id="PTHR39159:SF1">
    <property type="entry name" value="UPF0374 PROTEIN YGAC"/>
    <property type="match status" value="1"/>
</dbReference>
<keyword evidence="2" id="KW-0378">Hydrolase</keyword>
<evidence type="ECO:0000256" key="2">
    <source>
        <dbReference type="ARBA" id="ARBA00022801"/>
    </source>
</evidence>
<proteinExistence type="predicted"/>
<dbReference type="Gene3D" id="2.40.380.10">
    <property type="entry name" value="FomD-like"/>
    <property type="match status" value="1"/>
</dbReference>
<sequence length="194" mass="23171">MKLKKAKKIQIHGYKHDGSLHRVWINSFVVDDNESYLVTGNQRTKVIESSGRSWYTKEPALCYFFEKEWFNIIAMFKKDGIHYYCNVSSPYVYDSEAIKYIDYDLDIRVYPNGRIVVLDRKEFETNSSKLNYSEDIIKIANHAITELKAWIKEKRPPFDDVTVKLNLETFKKVLDYHKELKETKNIERNRKRDK</sequence>
<dbReference type="OMA" id="QSYKHNG"/>
<dbReference type="Pfam" id="PF04167">
    <property type="entry name" value="DUF402"/>
    <property type="match status" value="1"/>
</dbReference>
<gene>
    <name evidence="5" type="ORF">FNV44_04225</name>
</gene>
<name>A0A553IJ58_ACHLA</name>
<comment type="caution">
    <text evidence="5">The sequence shown here is derived from an EMBL/GenBank/DDBJ whole genome shotgun (WGS) entry which is preliminary data.</text>
</comment>
<dbReference type="PIRSF" id="PIRSF028345">
    <property type="entry name" value="UCP028345"/>
    <property type="match status" value="1"/>
</dbReference>
<dbReference type="PANTHER" id="PTHR39159">
    <property type="match status" value="1"/>
</dbReference>
<dbReference type="GO" id="GO:0016787">
    <property type="term" value="F:hydrolase activity"/>
    <property type="evidence" value="ECO:0007669"/>
    <property type="project" value="UniProtKB-KW"/>
</dbReference>
<dbReference type="GeneID" id="41338472"/>
<dbReference type="SUPFAM" id="SSF159234">
    <property type="entry name" value="FomD-like"/>
    <property type="match status" value="1"/>
</dbReference>
<dbReference type="EMBL" id="VKID01000001">
    <property type="protein sequence ID" value="TRY00261.1"/>
    <property type="molecule type" value="Genomic_DNA"/>
</dbReference>
<evidence type="ECO:0000313" key="6">
    <source>
        <dbReference type="Proteomes" id="UP000315938"/>
    </source>
</evidence>
<dbReference type="InterPro" id="IPR050212">
    <property type="entry name" value="Ntdp-like"/>
</dbReference>
<accession>A0A553IJ58</accession>
<protein>
    <submittedName>
        <fullName evidence="5">DUF402 domain-containing protein</fullName>
    </submittedName>
</protein>
<reference evidence="5 6" key="1">
    <citation type="submission" date="2019-07" db="EMBL/GenBank/DDBJ databases">
        <title>Genome sequence of Acholeplasma laidlawii strain with increased resistance to erythromycin.</title>
        <authorList>
            <person name="Medvedeva E.S."/>
            <person name="Baranova N.B."/>
            <person name="Siniagina M.N."/>
            <person name="Mouzykantov A."/>
            <person name="Chernova O.A."/>
            <person name="Chernov V.M."/>
        </authorList>
    </citation>
    <scope>NUCLEOTIDE SEQUENCE [LARGE SCALE GENOMIC DNA]</scope>
    <source>
        <strain evidence="5 6">PG8REry</strain>
    </source>
</reference>